<dbReference type="EMBL" id="CAVLGL010000148">
    <property type="protein sequence ID" value="CAK1603132.1"/>
    <property type="molecule type" value="Genomic_DNA"/>
</dbReference>
<evidence type="ECO:0000256" key="3">
    <source>
        <dbReference type="ARBA" id="ARBA00022527"/>
    </source>
</evidence>
<name>A0AAV1M9I4_9NEOP</name>
<dbReference type="InterPro" id="IPR038980">
    <property type="entry name" value="ATM_plant"/>
</dbReference>
<comment type="subcellular location">
    <subcellularLocation>
        <location evidence="1 13">Nucleus</location>
    </subcellularLocation>
</comment>
<dbReference type="Gene3D" id="1.10.1070.11">
    <property type="entry name" value="Phosphatidylinositol 3-/4-kinase, catalytic domain"/>
    <property type="match status" value="1"/>
</dbReference>
<dbReference type="InterPro" id="IPR057564">
    <property type="entry name" value="HEAT_ATR"/>
</dbReference>
<evidence type="ECO:0000256" key="12">
    <source>
        <dbReference type="ARBA" id="ARBA00048679"/>
    </source>
</evidence>
<dbReference type="GO" id="GO:0004674">
    <property type="term" value="F:protein serine/threonine kinase activity"/>
    <property type="evidence" value="ECO:0007669"/>
    <property type="project" value="UniProtKB-KW"/>
</dbReference>
<evidence type="ECO:0000313" key="18">
    <source>
        <dbReference type="Proteomes" id="UP001314205"/>
    </source>
</evidence>
<feature type="domain" description="PI3K/PI4K catalytic" evidence="14">
    <location>
        <begin position="2442"/>
        <end position="2756"/>
    </location>
</feature>
<dbReference type="GO" id="GO:0005524">
    <property type="term" value="F:ATP binding"/>
    <property type="evidence" value="ECO:0007669"/>
    <property type="project" value="UniProtKB-KW"/>
</dbReference>
<dbReference type="GO" id="GO:0005634">
    <property type="term" value="C:nucleus"/>
    <property type="evidence" value="ECO:0007669"/>
    <property type="project" value="UniProtKB-SubCell"/>
</dbReference>
<dbReference type="PANTHER" id="PTHR37079">
    <property type="entry name" value="SERINE/THREONINE-PROTEIN KINASE ATM"/>
    <property type="match status" value="1"/>
</dbReference>
<dbReference type="InterPro" id="IPR018936">
    <property type="entry name" value="PI3/4_kinase_CS"/>
</dbReference>
<evidence type="ECO:0000259" key="14">
    <source>
        <dbReference type="PROSITE" id="PS50290"/>
    </source>
</evidence>
<dbReference type="Proteomes" id="UP001314205">
    <property type="component" value="Unassembled WGS sequence"/>
</dbReference>
<dbReference type="GO" id="GO:0006281">
    <property type="term" value="P:DNA repair"/>
    <property type="evidence" value="ECO:0007669"/>
    <property type="project" value="InterPro"/>
</dbReference>
<dbReference type="InterPro" id="IPR016024">
    <property type="entry name" value="ARM-type_fold"/>
</dbReference>
<keyword evidence="6 13" id="KW-0227">DNA damage</keyword>
<reference evidence="17 18" key="1">
    <citation type="submission" date="2023-11" db="EMBL/GenBank/DDBJ databases">
        <authorList>
            <person name="Hedman E."/>
            <person name="Englund M."/>
            <person name="Stromberg M."/>
            <person name="Nyberg Akerstrom W."/>
            <person name="Nylinder S."/>
            <person name="Jareborg N."/>
            <person name="Kallberg Y."/>
            <person name="Kronander E."/>
        </authorList>
    </citation>
    <scope>NUCLEOTIDE SEQUENCE [LARGE SCALE GENOMIC DNA]</scope>
</reference>
<protein>
    <recommendedName>
        <fullName evidence="13">non-specific serine/threonine protein kinase</fullName>
        <ecNumber evidence="13">2.7.11.1</ecNumber>
    </recommendedName>
</protein>
<accession>A0AAV1M9I4</accession>
<evidence type="ECO:0000256" key="5">
    <source>
        <dbReference type="ARBA" id="ARBA00022741"/>
    </source>
</evidence>
<feature type="domain" description="FATC" evidence="16">
    <location>
        <begin position="2768"/>
        <end position="2800"/>
    </location>
</feature>
<evidence type="ECO:0000313" key="17">
    <source>
        <dbReference type="EMBL" id="CAK1603132.1"/>
    </source>
</evidence>
<dbReference type="PROSITE" id="PS50290">
    <property type="entry name" value="PI3_4_KINASE_3"/>
    <property type="match status" value="1"/>
</dbReference>
<keyword evidence="3 13" id="KW-0723">Serine/threonine-protein kinase</keyword>
<dbReference type="InterPro" id="IPR036940">
    <property type="entry name" value="PI3/4_kinase_cat_sf"/>
</dbReference>
<comment type="catalytic activity">
    <reaction evidence="11 13">
        <text>L-threonyl-[protein] + ATP = O-phospho-L-threonyl-[protein] + ADP + H(+)</text>
        <dbReference type="Rhea" id="RHEA:46608"/>
        <dbReference type="Rhea" id="RHEA-COMP:11060"/>
        <dbReference type="Rhea" id="RHEA-COMP:11605"/>
        <dbReference type="ChEBI" id="CHEBI:15378"/>
        <dbReference type="ChEBI" id="CHEBI:30013"/>
        <dbReference type="ChEBI" id="CHEBI:30616"/>
        <dbReference type="ChEBI" id="CHEBI:61977"/>
        <dbReference type="ChEBI" id="CHEBI:456216"/>
        <dbReference type="EC" id="2.7.11.1"/>
    </reaction>
</comment>
<dbReference type="InterPro" id="IPR044107">
    <property type="entry name" value="PIKKc_ATM"/>
</dbReference>
<dbReference type="Pfam" id="PF00454">
    <property type="entry name" value="PI3_PI4_kinase"/>
    <property type="match status" value="1"/>
</dbReference>
<evidence type="ECO:0000256" key="11">
    <source>
        <dbReference type="ARBA" id="ARBA00047899"/>
    </source>
</evidence>
<feature type="domain" description="FAT" evidence="15">
    <location>
        <begin position="1839"/>
        <end position="2327"/>
    </location>
</feature>
<evidence type="ECO:0000256" key="13">
    <source>
        <dbReference type="RuleBase" id="RU365027"/>
    </source>
</evidence>
<evidence type="ECO:0000256" key="7">
    <source>
        <dbReference type="ARBA" id="ARBA00022777"/>
    </source>
</evidence>
<dbReference type="PROSITE" id="PS00915">
    <property type="entry name" value="PI3_4_KINASE_1"/>
    <property type="match status" value="1"/>
</dbReference>
<keyword evidence="4 13" id="KW-0808">Transferase</keyword>
<dbReference type="PROSITE" id="PS00916">
    <property type="entry name" value="PI3_4_KINASE_2"/>
    <property type="match status" value="1"/>
</dbReference>
<keyword evidence="7 13" id="KW-0418">Kinase</keyword>
<dbReference type="PROSITE" id="PS51189">
    <property type="entry name" value="FAT"/>
    <property type="match status" value="1"/>
</dbReference>
<evidence type="ECO:0000256" key="6">
    <source>
        <dbReference type="ARBA" id="ARBA00022763"/>
    </source>
</evidence>
<keyword evidence="5 13" id="KW-0547">Nucleotide-binding</keyword>
<organism evidence="17 18">
    <name type="scientific">Parnassius mnemosyne</name>
    <name type="common">clouded apollo</name>
    <dbReference type="NCBI Taxonomy" id="213953"/>
    <lineage>
        <taxon>Eukaryota</taxon>
        <taxon>Metazoa</taxon>
        <taxon>Ecdysozoa</taxon>
        <taxon>Arthropoda</taxon>
        <taxon>Hexapoda</taxon>
        <taxon>Insecta</taxon>
        <taxon>Pterygota</taxon>
        <taxon>Neoptera</taxon>
        <taxon>Endopterygota</taxon>
        <taxon>Lepidoptera</taxon>
        <taxon>Glossata</taxon>
        <taxon>Ditrysia</taxon>
        <taxon>Papilionoidea</taxon>
        <taxon>Papilionidae</taxon>
        <taxon>Parnassiinae</taxon>
        <taxon>Parnassini</taxon>
        <taxon>Parnassius</taxon>
        <taxon>Driopa</taxon>
    </lineage>
</organism>
<evidence type="ECO:0000259" key="15">
    <source>
        <dbReference type="PROSITE" id="PS51189"/>
    </source>
</evidence>
<dbReference type="SMART" id="SM00146">
    <property type="entry name" value="PI3Kc"/>
    <property type="match status" value="1"/>
</dbReference>
<evidence type="ECO:0000256" key="4">
    <source>
        <dbReference type="ARBA" id="ARBA00022679"/>
    </source>
</evidence>
<keyword evidence="9 13" id="KW-0539">Nucleus</keyword>
<comment type="similarity">
    <text evidence="2 13">Belongs to the PI3/PI4-kinase family. ATM subfamily.</text>
</comment>
<keyword evidence="18" id="KW-1185">Reference proteome</keyword>
<evidence type="ECO:0000256" key="10">
    <source>
        <dbReference type="ARBA" id="ARBA00023306"/>
    </source>
</evidence>
<comment type="caution">
    <text evidence="17">The sequence shown here is derived from an EMBL/GenBank/DDBJ whole genome shotgun (WGS) entry which is preliminary data.</text>
</comment>
<dbReference type="FunFam" id="3.30.1010.10:FF:000023">
    <property type="entry name" value="Serine/threonine-protein kinase ATM"/>
    <property type="match status" value="1"/>
</dbReference>
<dbReference type="SMART" id="SM01343">
    <property type="entry name" value="FATC"/>
    <property type="match status" value="1"/>
</dbReference>
<dbReference type="SMART" id="SM01342">
    <property type="entry name" value="TAN"/>
    <property type="match status" value="1"/>
</dbReference>
<dbReference type="SUPFAM" id="SSF48371">
    <property type="entry name" value="ARM repeat"/>
    <property type="match status" value="1"/>
</dbReference>
<evidence type="ECO:0000256" key="1">
    <source>
        <dbReference type="ARBA" id="ARBA00004123"/>
    </source>
</evidence>
<evidence type="ECO:0000256" key="9">
    <source>
        <dbReference type="ARBA" id="ARBA00023242"/>
    </source>
</evidence>
<evidence type="ECO:0000256" key="2">
    <source>
        <dbReference type="ARBA" id="ARBA00010769"/>
    </source>
</evidence>
<dbReference type="Pfam" id="PF02260">
    <property type="entry name" value="FATC"/>
    <property type="match status" value="1"/>
</dbReference>
<keyword evidence="10" id="KW-0131">Cell cycle</keyword>
<dbReference type="Gene3D" id="3.30.1010.10">
    <property type="entry name" value="Phosphatidylinositol 3-kinase Catalytic Subunit, Chain A, domain 4"/>
    <property type="match status" value="1"/>
</dbReference>
<evidence type="ECO:0000259" key="16">
    <source>
        <dbReference type="PROSITE" id="PS51190"/>
    </source>
</evidence>
<dbReference type="InterPro" id="IPR000403">
    <property type="entry name" value="PI3/4_kinase_cat_dom"/>
</dbReference>
<dbReference type="InterPro" id="IPR011009">
    <property type="entry name" value="Kinase-like_dom_sf"/>
</dbReference>
<proteinExistence type="inferred from homology"/>
<dbReference type="InterPro" id="IPR021668">
    <property type="entry name" value="TAN"/>
</dbReference>
<dbReference type="PROSITE" id="PS51190">
    <property type="entry name" value="FATC"/>
    <property type="match status" value="1"/>
</dbReference>
<evidence type="ECO:0000256" key="8">
    <source>
        <dbReference type="ARBA" id="ARBA00022840"/>
    </source>
</evidence>
<dbReference type="InterPro" id="IPR003152">
    <property type="entry name" value="FATC_dom"/>
</dbReference>
<comment type="catalytic activity">
    <reaction evidence="12">
        <text>L-seryl-[protein] + ATP = O-phospho-L-seryl-[protein] + ADP + H(+)</text>
        <dbReference type="Rhea" id="RHEA:17989"/>
        <dbReference type="Rhea" id="RHEA-COMP:9863"/>
        <dbReference type="Rhea" id="RHEA-COMP:11604"/>
        <dbReference type="ChEBI" id="CHEBI:15378"/>
        <dbReference type="ChEBI" id="CHEBI:29999"/>
        <dbReference type="ChEBI" id="CHEBI:30616"/>
        <dbReference type="ChEBI" id="CHEBI:83421"/>
        <dbReference type="ChEBI" id="CHEBI:456216"/>
        <dbReference type="EC" id="2.7.11.1"/>
    </reaction>
</comment>
<dbReference type="InterPro" id="IPR014009">
    <property type="entry name" value="PIK_FAT"/>
</dbReference>
<dbReference type="PANTHER" id="PTHR37079:SF4">
    <property type="entry name" value="SERINE_THREONINE-PROTEIN KINASE ATM"/>
    <property type="match status" value="1"/>
</dbReference>
<sequence length="2800" mass="321513">MSLEISIKEICETLKSNKVSERKKSAEKLKDFLTRNAVPDMLSDNTRKKVGFTWNDLFDDVNEYILKETEKFESSKTFSTTTYPLCTSILHLCVAGSNKGKTYIKCEKIMEACLIVLRDKRLTIAVGDAYLSLLYKYVLCSENYSNYITPSTWEDLLDVCITSCFSNVSKLDDYIKLKLLWLVIKNAGECCQFAFSMRDNLSKISKYFQKVINNKKVLDIVIDLMITILEMLYFESRLSVCKFAENNLPLIFQFYEQTLDVKKKSQLFKLFYISIMMHHPLGQLESEESSLASNWDAWNKCLQNIMDIICLEITYIQKCHKQNQHTVQGCPFFYEVAAYSYFLMFKMSKQEIETDTIEKSAKKPRITINKSKKFNDLLQEFQKNHIAWVGILQIYVKIFGSSISTDDYQILVQILEELVNNINHIQNWDIFESLVCLVLNKMISHDGGNSHKHKELITSLWNSCVRNSTSVTAAQKSIHGLMQTILSLNILLYENVKPLLILYFEKGMPVFDSSVKTLNMVFQKFFTKCCHNIDRIKCFRWLVNGQITNIDVVMVRDLFLTLLSNENVGHYYQSENSEHNDFYNILFKSIDKSILYSDFALDITKVKPKDKSIFETFEINDEVNEDLSKYLQGTLSEYSLGLQRKDVEILECVRILNISIVYFDILLKYKIVSQEEIKSTKLFCTFKFVLKTMYTMSTATLKNDILIRDKNLLLQNLQSMFLGEYDSLLNTELRLNVNEDFFHCLNGIINSDIPEDDDDDSDMDMSFNALKHNCVYLLAVYSKKQNNFRDELVELILNPKLYNFCCQWDIESAFKCIKLLNQPDVADPPIELIFGLMQSMCKDLFRNSKATLGIIQILLQIIDKVWLHNDNMRHNCLIMVKSYLHRCENLFYPPEVAALIYECAAKIILLNNKEKFMDIKFKDILIEKIKGNIYSIRLYCSYLIKDISEAFSDEEIESYLTNLKDIFTVVVTDDKEIILKDELKNRTVTLLHSYSGLALYKPSWARHVVIEIVCLLQQKTMDKHLVNKVLNIITTKITQKGIDVYLDQHILLILQSWLEKKYLLEDMPTYLFGCQNFNVFLKKYMKWLVSVDIRWRHFGNVQNSNILRKLRENHTEEFVLEKSFCNIIILSLPYIVNEKYNLNSNRELNCKASLDAAYRMFQQTRQILKNEKWSNLFVENMGQLVLLTSLHLRDYVDAQNVFAVKVPRNIEAYSYPKDVFCAILKYFGELIDGNIMEYLCENQPLAILKVLFMLWDNVLSENVFGFKVIFLHTFVTFVENVPLDFPLDAILCNFVCLSIARVIKKTCSEEQLSVYSKALLLVMVRFNSHKVKALHKATLSEILSILLIKKGDNPECEKVFKFIVKNFKDFDKDIKNLYTDMVEVGIETCFTEMKFLETLQKYEYILPYASSTTLSKMRNFLKAHKRFITTAYNKISEKGFSEDCQNSIIHKTIVALSNILKNLADDKMKVEASNCLAEVGTYDLKTLVTVPPNGTKIIINIKPTQYFAITVVKSLFEIIFDENPTVSHEVTKALYHLLKFKDGSFIDIADSVVDQQIIKCLTSPMCESFAEFTVCNASTQWIPINNEDHFQWIKRITASLLDTLASPSNYLTSLCTLCHTKPSVCQRILPSLVGLLLEHSLEEHIQVIGQQINQVFSYIWERSFNDSAMNSEDSTISKISNILDHDHKMIVHYLLDIVNTIRLQRNHLKIRQFRHADALRNMRLEYDKLAWAATLVDQNIAAIYYGELWAVAQNDDVPPSSPETTAQLDGGENVQKILRKCFVSIGEIDAVDGCGTAHLTSEEEKRKHLLHTGQYADALLLHDIALSCGNQVDNRLQYGVVISLHKSGMHHLALQYIKSFSENNDLNDVKFDCLSYLGDWSEIVDIKELEKKTKQTDWNPDTIIKSYRYACLKECLNAQPNSDLEARLGQSLNGAKLASSNLCHILNMENCQNVYKVVANLHLLRDIEDYSSVRCGQSSVQELLNEWKVENLPSFKDFRHLETLLSQRSLILEYATRHYESFLPDIIDLQLQYVEMGLSNERVQMAQRLLETVKKLQTTDKVALVESQIAWAKGHKDIALSLLHDIVTDHSPDVKLAAMSLRQYGLWMAECRRENARDIITKYLEKSLEVLNKKDHTDTRFKVYQDIAKFADAEYKQVVAYMNSTVFENKVKCIENMKGTAASLKVSQQSLTKDERRALLTNDRFRELDEAEVVNTRAEKDTFLNLAMRYYLLSLKYCEETRLSIFRVISLWLDNPSFEFEDKSETNLQELLNTIPTWKFITVLPQLAPRLTTDETDFAEYLRKILERCAVEHPHHTLPILFNLKNSDKDNCILNASKGRGSSSGRTLAKSEPRVAAADALVRELAQREGLTCIISQMEQICDAIISFAYFVPKVNNMKPQPIPSAEPISKLRNLNSLPVPTVTVPIKKDGVYSNLATLTAFENYFELVGGINYPKKVICRSSDGKCRILLIKGEDDLRQDAVMQQVFNIVNTLLEENPITNKNKLLIRTYKVVPMSRRSGVLEWCEGTMPLGAYLLDAHTRYRPQDITPAAARTKLKACHDSRKLNKEKVRVFMEILANFKPVFHNFFTEHYHDPITWYERRLAYTRSVATSSMVGHILGLGDRHVQNILIDKKTAEVVHIDFGIAFDQGKALPTPETIPFRLTQDIIAGFGCCGVEGIFRRCCEKTMQLLRDNQETLLTILEVLLYDPLYSWTVTLKKSNVHSVRGSGCGGEEAGAVGARGAGSGLAARALLAVRGKLCGAEGGAGAVSAGGQVARLLLAATDPANLARLFPGWQPYL</sequence>
<dbReference type="SUPFAM" id="SSF56112">
    <property type="entry name" value="Protein kinase-like (PK-like)"/>
    <property type="match status" value="1"/>
</dbReference>
<dbReference type="Pfam" id="PF23593">
    <property type="entry name" value="HEAT_ATR"/>
    <property type="match status" value="1"/>
</dbReference>
<dbReference type="CDD" id="cd05171">
    <property type="entry name" value="PIKKc_ATM"/>
    <property type="match status" value="1"/>
</dbReference>
<keyword evidence="8 13" id="KW-0067">ATP-binding</keyword>
<dbReference type="Pfam" id="PF11640">
    <property type="entry name" value="TAN"/>
    <property type="match status" value="1"/>
</dbReference>
<dbReference type="EC" id="2.7.11.1" evidence="13"/>
<gene>
    <name evidence="17" type="ORF">PARMNEM_LOCUS21545</name>
</gene>